<evidence type="ECO:0000256" key="2">
    <source>
        <dbReference type="ARBA" id="ARBA00022801"/>
    </source>
</evidence>
<reference evidence="4 5" key="1">
    <citation type="submission" date="2020-10" db="EMBL/GenBank/DDBJ databases">
        <title>Sequencing the genomes of 1000 actinobacteria strains.</title>
        <authorList>
            <person name="Klenk H.-P."/>
        </authorList>
    </citation>
    <scope>NUCLEOTIDE SEQUENCE [LARGE SCALE GENOMIC DNA]</scope>
    <source>
        <strain evidence="4 5">DSM 7307</strain>
    </source>
</reference>
<dbReference type="SUPFAM" id="SSF55811">
    <property type="entry name" value="Nudix"/>
    <property type="match status" value="1"/>
</dbReference>
<dbReference type="PANTHER" id="PTHR21340">
    <property type="entry name" value="DIADENOSINE 5,5-P1,P4-TETRAPHOSPHATE PYROPHOSPHOHYDROLASE MUTT"/>
    <property type="match status" value="1"/>
</dbReference>
<sequence length="155" mass="17555">MAVRSAGLLIYRFVDVAVELLLVHPGGPFWKGKDEAAWSIPKGLVEEGEDELAAARRETFEELGVNVSGPFERLGEYKQPGGKLVIVWLTEAERGFEPRVELSSTFKLEWPPRSGKTEVFPEVDRAAWFCTKEAEFKMHKGQRPILHDFLKKKGK</sequence>
<dbReference type="InterPro" id="IPR000086">
    <property type="entry name" value="NUDIX_hydrolase_dom"/>
</dbReference>
<gene>
    <name evidence="4" type="ORF">H4W29_003000</name>
</gene>
<dbReference type="Pfam" id="PF00293">
    <property type="entry name" value="NUDIX"/>
    <property type="match status" value="1"/>
</dbReference>
<dbReference type="InterPro" id="IPR051325">
    <property type="entry name" value="Nudix_hydrolase_domain"/>
</dbReference>
<dbReference type="RefSeq" id="WP_192729615.1">
    <property type="nucleotide sequence ID" value="NZ_BAAAVL010000005.1"/>
</dbReference>
<dbReference type="EMBL" id="JADBEC010000001">
    <property type="protein sequence ID" value="MBE1505819.1"/>
    <property type="molecule type" value="Genomic_DNA"/>
</dbReference>
<proteinExistence type="predicted"/>
<evidence type="ECO:0000256" key="1">
    <source>
        <dbReference type="ARBA" id="ARBA00001946"/>
    </source>
</evidence>
<dbReference type="InterPro" id="IPR015797">
    <property type="entry name" value="NUDIX_hydrolase-like_dom_sf"/>
</dbReference>
<name>A0ABR9IRJ0_RHIVS</name>
<dbReference type="PROSITE" id="PS00893">
    <property type="entry name" value="NUDIX_BOX"/>
    <property type="match status" value="1"/>
</dbReference>
<protein>
    <submittedName>
        <fullName evidence="4">NUDIX family NTP pyrophosphohydrolase</fullName>
    </submittedName>
</protein>
<evidence type="ECO:0000313" key="4">
    <source>
        <dbReference type="EMBL" id="MBE1505819.1"/>
    </source>
</evidence>
<evidence type="ECO:0000259" key="3">
    <source>
        <dbReference type="PROSITE" id="PS51462"/>
    </source>
</evidence>
<dbReference type="InterPro" id="IPR020084">
    <property type="entry name" value="NUDIX_hydrolase_CS"/>
</dbReference>
<dbReference type="Gene3D" id="3.90.79.10">
    <property type="entry name" value="Nucleoside Triphosphate Pyrophosphohydrolase"/>
    <property type="match status" value="1"/>
</dbReference>
<keyword evidence="2" id="KW-0378">Hydrolase</keyword>
<feature type="domain" description="Nudix hydrolase" evidence="3">
    <location>
        <begin position="1"/>
        <end position="151"/>
    </location>
</feature>
<dbReference type="Proteomes" id="UP000620262">
    <property type="component" value="Unassembled WGS sequence"/>
</dbReference>
<accession>A0ABR9IRJ0</accession>
<comment type="caution">
    <text evidence="4">The sequence shown here is derived from an EMBL/GenBank/DDBJ whole genome shotgun (WGS) entry which is preliminary data.</text>
</comment>
<dbReference type="CDD" id="cd04662">
    <property type="entry name" value="NUDIX_Hydrolase"/>
    <property type="match status" value="1"/>
</dbReference>
<dbReference type="PROSITE" id="PS51462">
    <property type="entry name" value="NUDIX"/>
    <property type="match status" value="1"/>
</dbReference>
<dbReference type="PANTHER" id="PTHR21340:SF7">
    <property type="entry name" value="NUDIX HYDROLASE DOMAIN-CONTAINING PROTEIN"/>
    <property type="match status" value="1"/>
</dbReference>
<organism evidence="4 5">
    <name type="scientific">Rhizobium viscosum</name>
    <name type="common">Arthrobacter viscosus</name>
    <dbReference type="NCBI Taxonomy" id="1673"/>
    <lineage>
        <taxon>Bacteria</taxon>
        <taxon>Pseudomonadati</taxon>
        <taxon>Pseudomonadota</taxon>
        <taxon>Alphaproteobacteria</taxon>
        <taxon>Hyphomicrobiales</taxon>
        <taxon>Rhizobiaceae</taxon>
        <taxon>Rhizobium/Agrobacterium group</taxon>
        <taxon>Rhizobium</taxon>
    </lineage>
</organism>
<comment type="cofactor">
    <cofactor evidence="1">
        <name>Mg(2+)</name>
        <dbReference type="ChEBI" id="CHEBI:18420"/>
    </cofactor>
</comment>
<evidence type="ECO:0000313" key="5">
    <source>
        <dbReference type="Proteomes" id="UP000620262"/>
    </source>
</evidence>
<keyword evidence="5" id="KW-1185">Reference proteome</keyword>